<proteinExistence type="predicted"/>
<gene>
    <name evidence="1" type="ORF">ERS417307_01627</name>
</gene>
<name>A0A174EVI1_BACUN</name>
<dbReference type="AlphaFoldDB" id="A0A174EVI1"/>
<evidence type="ECO:0008006" key="3">
    <source>
        <dbReference type="Google" id="ProtNLM"/>
    </source>
</evidence>
<dbReference type="Proteomes" id="UP000095419">
    <property type="component" value="Unassembled WGS sequence"/>
</dbReference>
<evidence type="ECO:0000313" key="2">
    <source>
        <dbReference type="Proteomes" id="UP000095419"/>
    </source>
</evidence>
<sequence length="101" mass="11549">MAYGYRAAFKTLQTYIFNKYDTDKDGTANELEDVIMRWAPPCENNTDVYIATVEKRSGISRHTVLNRNNREQLIAVVAAMSYVENGVPANMDDVRKGWELI</sequence>
<evidence type="ECO:0000313" key="1">
    <source>
        <dbReference type="EMBL" id="CUO41327.1"/>
    </source>
</evidence>
<reference evidence="1 2" key="1">
    <citation type="submission" date="2015-09" db="EMBL/GenBank/DDBJ databases">
        <authorList>
            <consortium name="Pathogen Informatics"/>
        </authorList>
    </citation>
    <scope>NUCLEOTIDE SEQUENCE [LARGE SCALE GENOMIC DNA]</scope>
    <source>
        <strain evidence="1 2">2789STDY5608791</strain>
    </source>
</reference>
<dbReference type="EMBL" id="CYZF01000004">
    <property type="protein sequence ID" value="CUO41327.1"/>
    <property type="molecule type" value="Genomic_DNA"/>
</dbReference>
<accession>A0A174EVI1</accession>
<protein>
    <recommendedName>
        <fullName evidence="3">Structural protein P5</fullName>
    </recommendedName>
</protein>
<organism evidence="1 2">
    <name type="scientific">Bacteroides uniformis</name>
    <dbReference type="NCBI Taxonomy" id="820"/>
    <lineage>
        <taxon>Bacteria</taxon>
        <taxon>Pseudomonadati</taxon>
        <taxon>Bacteroidota</taxon>
        <taxon>Bacteroidia</taxon>
        <taxon>Bacteroidales</taxon>
        <taxon>Bacteroidaceae</taxon>
        <taxon>Bacteroides</taxon>
    </lineage>
</organism>